<keyword evidence="2" id="KW-0812">Transmembrane</keyword>
<feature type="domain" description="DUF7282" evidence="3">
    <location>
        <begin position="45"/>
        <end position="149"/>
    </location>
</feature>
<keyword evidence="5" id="KW-1185">Reference proteome</keyword>
<organism evidence="4 5">
    <name type="scientific">Natronobacterium texcoconense</name>
    <dbReference type="NCBI Taxonomy" id="1095778"/>
    <lineage>
        <taxon>Archaea</taxon>
        <taxon>Methanobacteriati</taxon>
        <taxon>Methanobacteriota</taxon>
        <taxon>Stenosarchaea group</taxon>
        <taxon>Halobacteria</taxon>
        <taxon>Halobacteriales</taxon>
        <taxon>Natrialbaceae</taxon>
        <taxon>Natronobacterium</taxon>
    </lineage>
</organism>
<dbReference type="Pfam" id="PF23951">
    <property type="entry name" value="DUF7282"/>
    <property type="match status" value="2"/>
</dbReference>
<dbReference type="Proteomes" id="UP000198848">
    <property type="component" value="Unassembled WGS sequence"/>
</dbReference>
<evidence type="ECO:0000259" key="3">
    <source>
        <dbReference type="Pfam" id="PF23951"/>
    </source>
</evidence>
<feature type="region of interest" description="Disordered" evidence="1">
    <location>
        <begin position="368"/>
        <end position="392"/>
    </location>
</feature>
<feature type="domain" description="DUF7282" evidence="3">
    <location>
        <begin position="262"/>
        <end position="360"/>
    </location>
</feature>
<dbReference type="STRING" id="1095778.SAMN04489842_3267"/>
<evidence type="ECO:0000256" key="1">
    <source>
        <dbReference type="SAM" id="MobiDB-lite"/>
    </source>
</evidence>
<dbReference type="RefSeq" id="WP_090384013.1">
    <property type="nucleotide sequence ID" value="NZ_FNLC01000003.1"/>
</dbReference>
<gene>
    <name evidence="4" type="ORF">SAMN04489842_3267</name>
</gene>
<dbReference type="InterPro" id="IPR013783">
    <property type="entry name" value="Ig-like_fold"/>
</dbReference>
<proteinExistence type="predicted"/>
<dbReference type="InterPro" id="IPR055706">
    <property type="entry name" value="Slg1/2_DUF7282"/>
</dbReference>
<dbReference type="Gene3D" id="2.60.40.10">
    <property type="entry name" value="Immunoglobulins"/>
    <property type="match status" value="1"/>
</dbReference>
<keyword evidence="2" id="KW-0472">Membrane</keyword>
<evidence type="ECO:0000256" key="2">
    <source>
        <dbReference type="SAM" id="Phobius"/>
    </source>
</evidence>
<dbReference type="OrthoDB" id="239724at2157"/>
<dbReference type="EMBL" id="FNLC01000003">
    <property type="protein sequence ID" value="SDR31961.1"/>
    <property type="molecule type" value="Genomic_DNA"/>
</dbReference>
<keyword evidence="2" id="KW-1133">Transmembrane helix</keyword>
<evidence type="ECO:0000313" key="4">
    <source>
        <dbReference type="EMBL" id="SDR31961.1"/>
    </source>
</evidence>
<feature type="transmembrane region" description="Helical" evidence="2">
    <location>
        <begin position="12"/>
        <end position="37"/>
    </location>
</feature>
<sequence>MSTRSTFGTIKRIVAILIAIGIVLAAGIIVGQAPAIFGVEEDPTASITVEDQETNGTVVEIDEVTLSDGGFVVVSEDGETLVVSDYLESGTHENATIESEEEELTGKLTATVHQDTTDDETYAYEETDGEEDRPYLSDGFPVSDTATVTTAELDDPLDESFAVESLDVRPTVTTNETLQVIAEIENPTEFDGPQSVEFRLDGRVLEQRALDLSAGESTEVTFEFDTSDTTPGERTIGVYTDGDGELETIEFEFHTDPSVAITETSEDEVTADVATPTDGFVAIVDDENATDEDGLDVDLEDVVGTSEELEPGEHENVTIGFDENATVDESDELAAVLYEGDPDDLEAASPVEHDDEPVVTTFTIADGQQLEAGETDLEVENGADDDGDDGDE</sequence>
<accession>A0A1H1I2L2</accession>
<evidence type="ECO:0000313" key="5">
    <source>
        <dbReference type="Proteomes" id="UP000198848"/>
    </source>
</evidence>
<reference evidence="5" key="1">
    <citation type="submission" date="2016-10" db="EMBL/GenBank/DDBJ databases">
        <authorList>
            <person name="Varghese N."/>
            <person name="Submissions S."/>
        </authorList>
    </citation>
    <scope>NUCLEOTIDE SEQUENCE [LARGE SCALE GENOMIC DNA]</scope>
    <source>
        <strain evidence="5">DSM 24767</strain>
    </source>
</reference>
<dbReference type="AlphaFoldDB" id="A0A1H1I2L2"/>
<protein>
    <recommendedName>
        <fullName evidence="3">DUF7282 domain-containing protein</fullName>
    </recommendedName>
</protein>
<feature type="compositionally biased region" description="Acidic residues" evidence="1">
    <location>
        <begin position="373"/>
        <end position="392"/>
    </location>
</feature>
<name>A0A1H1I2L2_NATTX</name>